<dbReference type="Gene3D" id="3.40.50.720">
    <property type="entry name" value="NAD(P)-binding Rossmann-like Domain"/>
    <property type="match status" value="1"/>
</dbReference>
<evidence type="ECO:0000313" key="4">
    <source>
        <dbReference type="Proteomes" id="UP000017819"/>
    </source>
</evidence>
<dbReference type="PANTHER" id="PTHR43245:SF55">
    <property type="entry name" value="NAD(P)-BINDING DOMAIN-CONTAINING PROTEIN"/>
    <property type="match status" value="1"/>
</dbReference>
<dbReference type="PANTHER" id="PTHR43245">
    <property type="entry name" value="BIFUNCTIONAL POLYMYXIN RESISTANCE PROTEIN ARNA"/>
    <property type="match status" value="1"/>
</dbReference>
<dbReference type="Pfam" id="PF01370">
    <property type="entry name" value="Epimerase"/>
    <property type="match status" value="1"/>
</dbReference>
<dbReference type="InterPro" id="IPR050177">
    <property type="entry name" value="Lipid_A_modif_metabolic_enz"/>
</dbReference>
<sequence>MDTIMITGAAGRIATVARRALRDHPARLRLVDLREAEELADDEEMIVGDCADLETMRRASEGVDCVIHLAGIPTEAPWEELLPANYVSTYNAFEAARLGGAKRFIFASSNHAVGYHDVREVLGPEAEPRPDGLYGVAKVFGEALGRLYSDRHGLEVCSLRIGSFRERPLNQRELATWISPRDMGQLIRRCVDAPPFRYFAAYGVSANRRRRWTNGELDEWLGYRPEDDAEIYAAELSGPEHEEGPIGGRFHGGPYCDPDFKGSPRPR</sequence>
<proteinExistence type="predicted"/>
<accession>V4RC45</accession>
<comment type="caution">
    <text evidence="3">The sequence shown here is derived from an EMBL/GenBank/DDBJ whole genome shotgun (WGS) entry which is preliminary data.</text>
</comment>
<dbReference type="PATRIC" id="fig|631454.5.peg.2935"/>
<name>V4RC45_9HYPH</name>
<dbReference type="InterPro" id="IPR001509">
    <property type="entry name" value="Epimerase_deHydtase"/>
</dbReference>
<dbReference type="GO" id="GO:0003978">
    <property type="term" value="F:UDP-glucose 4-epimerase activity"/>
    <property type="evidence" value="ECO:0007669"/>
    <property type="project" value="UniProtKB-EC"/>
</dbReference>
<dbReference type="eggNOG" id="COG0451">
    <property type="taxonomic scope" value="Bacteria"/>
</dbReference>
<keyword evidence="4" id="KW-1185">Reference proteome</keyword>
<dbReference type="EMBL" id="AWXZ01000038">
    <property type="protein sequence ID" value="ESR23741.1"/>
    <property type="molecule type" value="Genomic_DNA"/>
</dbReference>
<evidence type="ECO:0000256" key="1">
    <source>
        <dbReference type="SAM" id="MobiDB-lite"/>
    </source>
</evidence>
<gene>
    <name evidence="3" type="ORF">N177_2971</name>
</gene>
<dbReference type="RefSeq" id="WP_023433094.1">
    <property type="nucleotide sequence ID" value="NZ_AWXZ01000038.1"/>
</dbReference>
<feature type="domain" description="NAD-dependent epimerase/dehydratase" evidence="2">
    <location>
        <begin position="4"/>
        <end position="162"/>
    </location>
</feature>
<reference evidence="3 4" key="1">
    <citation type="journal article" date="2014" name="Genome Announc.">
        <title>Draft Genome Sequence of Lutibaculum baratangense Strain AMV1T, Isolated from a Mud Volcano in Andamans, India.</title>
        <authorList>
            <person name="Singh A."/>
            <person name="Sreenivas A."/>
            <person name="Sathyanarayana Reddy G."/>
            <person name="Pinnaka A.K."/>
            <person name="Shivaji S."/>
        </authorList>
    </citation>
    <scope>NUCLEOTIDE SEQUENCE [LARGE SCALE GENOMIC DNA]</scope>
    <source>
        <strain evidence="3 4">AMV1</strain>
    </source>
</reference>
<organism evidence="3 4">
    <name type="scientific">Lutibaculum baratangense AMV1</name>
    <dbReference type="NCBI Taxonomy" id="631454"/>
    <lineage>
        <taxon>Bacteria</taxon>
        <taxon>Pseudomonadati</taxon>
        <taxon>Pseudomonadota</taxon>
        <taxon>Alphaproteobacteria</taxon>
        <taxon>Hyphomicrobiales</taxon>
        <taxon>Tepidamorphaceae</taxon>
        <taxon>Lutibaculum</taxon>
    </lineage>
</organism>
<dbReference type="SUPFAM" id="SSF51735">
    <property type="entry name" value="NAD(P)-binding Rossmann-fold domains"/>
    <property type="match status" value="1"/>
</dbReference>
<evidence type="ECO:0000259" key="2">
    <source>
        <dbReference type="Pfam" id="PF01370"/>
    </source>
</evidence>
<dbReference type="InterPro" id="IPR036291">
    <property type="entry name" value="NAD(P)-bd_dom_sf"/>
</dbReference>
<feature type="region of interest" description="Disordered" evidence="1">
    <location>
        <begin position="240"/>
        <end position="267"/>
    </location>
</feature>
<dbReference type="STRING" id="631454.N177_2971"/>
<evidence type="ECO:0000313" key="3">
    <source>
        <dbReference type="EMBL" id="ESR23741.1"/>
    </source>
</evidence>
<dbReference type="EC" id="5.1.3.2" evidence="3"/>
<dbReference type="CDD" id="cd08946">
    <property type="entry name" value="SDR_e"/>
    <property type="match status" value="1"/>
</dbReference>
<protein>
    <submittedName>
        <fullName evidence="3">UDP-glucose 4-epimerase</fullName>
        <ecNumber evidence="3">5.1.3.2</ecNumber>
    </submittedName>
</protein>
<keyword evidence="3" id="KW-0413">Isomerase</keyword>
<dbReference type="AlphaFoldDB" id="V4RC45"/>
<feature type="compositionally biased region" description="Basic and acidic residues" evidence="1">
    <location>
        <begin position="258"/>
        <end position="267"/>
    </location>
</feature>
<dbReference type="Proteomes" id="UP000017819">
    <property type="component" value="Unassembled WGS sequence"/>
</dbReference>